<organism evidence="2 3">
    <name type="scientific">Hassallia byssoidea VB512170</name>
    <dbReference type="NCBI Taxonomy" id="1304833"/>
    <lineage>
        <taxon>Bacteria</taxon>
        <taxon>Bacillati</taxon>
        <taxon>Cyanobacteriota</taxon>
        <taxon>Cyanophyceae</taxon>
        <taxon>Nostocales</taxon>
        <taxon>Tolypothrichaceae</taxon>
        <taxon>Hassallia</taxon>
    </lineage>
</organism>
<evidence type="ECO:0000256" key="1">
    <source>
        <dbReference type="SAM" id="MobiDB-lite"/>
    </source>
</evidence>
<protein>
    <submittedName>
        <fullName evidence="2">DUF3110 domain-containing protein</fullName>
    </submittedName>
</protein>
<proteinExistence type="predicted"/>
<dbReference type="AlphaFoldDB" id="A0A846H820"/>
<reference evidence="2 3" key="1">
    <citation type="journal article" date="2015" name="Genome Announc.">
        <title>Draft Genome Sequence of Cyanobacterium Hassallia byssoidea Strain VB512170, Isolated from Monuments in India.</title>
        <authorList>
            <person name="Singh D."/>
            <person name="Chandrababunaidu M.M."/>
            <person name="Panda A."/>
            <person name="Sen D."/>
            <person name="Bhattacharyya S."/>
            <person name="Adhikary S.P."/>
            <person name="Tripathy S."/>
        </authorList>
    </citation>
    <scope>NUCLEOTIDE SEQUENCE [LARGE SCALE GENOMIC DNA]</scope>
    <source>
        <strain evidence="2 3">VB512170</strain>
    </source>
</reference>
<dbReference type="InterPro" id="IPR021503">
    <property type="entry name" value="DUF3110"/>
</dbReference>
<name>A0A846H820_9CYAN</name>
<dbReference type="Proteomes" id="UP000031549">
    <property type="component" value="Unassembled WGS sequence"/>
</dbReference>
<dbReference type="EMBL" id="JTCM02000018">
    <property type="protein sequence ID" value="NEU73098.1"/>
    <property type="molecule type" value="Genomic_DNA"/>
</dbReference>
<evidence type="ECO:0000313" key="2">
    <source>
        <dbReference type="EMBL" id="NEU73098.1"/>
    </source>
</evidence>
<dbReference type="Pfam" id="PF11360">
    <property type="entry name" value="DUF3110"/>
    <property type="match status" value="1"/>
</dbReference>
<evidence type="ECO:0000313" key="3">
    <source>
        <dbReference type="Proteomes" id="UP000031549"/>
    </source>
</evidence>
<sequence>MITPMRVFVLIFNARTENEGIHSIRVGDAEAALPGAVRNKILMFESEDDATRYALLLEAQDFASPTVEAVDAEEIKEFCESANYDWEIVPENGELAIPPETNVPETDWQPNAPEQNNDEESQRRNQAPEEQPEFSDSEIDRIRRKLEGLL</sequence>
<keyword evidence="3" id="KW-1185">Reference proteome</keyword>
<dbReference type="RefSeq" id="WP_039737463.1">
    <property type="nucleotide sequence ID" value="NZ_JTCM02000018.1"/>
</dbReference>
<comment type="caution">
    <text evidence="2">The sequence shown here is derived from an EMBL/GenBank/DDBJ whole genome shotgun (WGS) entry which is preliminary data.</text>
</comment>
<feature type="region of interest" description="Disordered" evidence="1">
    <location>
        <begin position="91"/>
        <end position="140"/>
    </location>
</feature>
<gene>
    <name evidence="2" type="ORF">PI95_011135</name>
</gene>
<accession>A0A846H820</accession>